<dbReference type="AlphaFoldDB" id="A0A379WM54"/>
<sequence>MFESKINPLWQSFILAVQEEVKPALGCTEPISLALAAAAAAAELDGTVERIDAWVSPNLMKKWYGRYRSRNGNGRATDRRGAWRVGR</sequence>
<dbReference type="InterPro" id="IPR021144">
    <property type="entry name" value="UPF0597"/>
</dbReference>
<evidence type="ECO:0000313" key="1">
    <source>
        <dbReference type="EMBL" id="SUH34801.1"/>
    </source>
</evidence>
<gene>
    <name evidence="1" type="ORF">NCTC8261_00999</name>
</gene>
<accession>A0A379WM54</accession>
<dbReference type="PANTHER" id="PTHR30501:SF2">
    <property type="entry name" value="UPF0597 PROTEIN YHAM"/>
    <property type="match status" value="1"/>
</dbReference>
<reference evidence="1 2" key="1">
    <citation type="submission" date="2018-06" db="EMBL/GenBank/DDBJ databases">
        <authorList>
            <consortium name="Pathogen Informatics"/>
            <person name="Doyle S."/>
        </authorList>
    </citation>
    <scope>NUCLEOTIDE SEQUENCE [LARGE SCALE GENOMIC DNA]</scope>
    <source>
        <strain evidence="1 2">NCTC8261</strain>
    </source>
</reference>
<organism evidence="1 2">
    <name type="scientific">Salmonella enterica I</name>
    <dbReference type="NCBI Taxonomy" id="59201"/>
    <lineage>
        <taxon>Bacteria</taxon>
        <taxon>Pseudomonadati</taxon>
        <taxon>Pseudomonadota</taxon>
        <taxon>Gammaproteobacteria</taxon>
        <taxon>Enterobacterales</taxon>
        <taxon>Enterobacteriaceae</taxon>
        <taxon>Salmonella</taxon>
    </lineage>
</organism>
<name>A0A379WM54_SALET</name>
<dbReference type="PANTHER" id="PTHR30501">
    <property type="entry name" value="UPF0597 PROTEIN YHAM"/>
    <property type="match status" value="1"/>
</dbReference>
<dbReference type="GO" id="GO:0019450">
    <property type="term" value="P:L-cysteine catabolic process to pyruvate"/>
    <property type="evidence" value="ECO:0007669"/>
    <property type="project" value="TreeGrafter"/>
</dbReference>
<evidence type="ECO:0000313" key="2">
    <source>
        <dbReference type="Proteomes" id="UP000254712"/>
    </source>
</evidence>
<proteinExistence type="predicted"/>
<protein>
    <submittedName>
        <fullName evidence="1">Inner membrane protein</fullName>
    </submittedName>
</protein>
<dbReference type="EMBL" id="UGXT01000002">
    <property type="protein sequence ID" value="SUH34801.1"/>
    <property type="molecule type" value="Genomic_DNA"/>
</dbReference>
<dbReference type="GO" id="GO:0080146">
    <property type="term" value="F:L-cysteine desulfhydrase activity"/>
    <property type="evidence" value="ECO:0007669"/>
    <property type="project" value="TreeGrafter"/>
</dbReference>
<dbReference type="Proteomes" id="UP000254712">
    <property type="component" value="Unassembled WGS sequence"/>
</dbReference>